<dbReference type="AlphaFoldDB" id="A0A7J7GQ03"/>
<comment type="caution">
    <text evidence="1">The sequence shown here is derived from an EMBL/GenBank/DDBJ whole genome shotgun (WGS) entry which is preliminary data.</text>
</comment>
<dbReference type="Proteomes" id="UP000593564">
    <property type="component" value="Unassembled WGS sequence"/>
</dbReference>
<accession>A0A7J7GQ03</accession>
<sequence length="77" mass="8422">MINGWTMLLPPPTTNLLMSGYQGLPPSTRFTYTISVVGSYLPERAKSTPNLPPFSLKKVDQGVEIPKRKEGFGKAGL</sequence>
<proteinExistence type="predicted"/>
<name>A0A7J7GQ03_CAMSI</name>
<gene>
    <name evidence="1" type="ORF">HYC85_020209</name>
</gene>
<evidence type="ECO:0000313" key="2">
    <source>
        <dbReference type="Proteomes" id="UP000593564"/>
    </source>
</evidence>
<reference evidence="2" key="1">
    <citation type="journal article" date="2020" name="Nat. Commun.">
        <title>Genome assembly of wild tea tree DASZ reveals pedigree and selection history of tea varieties.</title>
        <authorList>
            <person name="Zhang W."/>
            <person name="Zhang Y."/>
            <person name="Qiu H."/>
            <person name="Guo Y."/>
            <person name="Wan H."/>
            <person name="Zhang X."/>
            <person name="Scossa F."/>
            <person name="Alseekh S."/>
            <person name="Zhang Q."/>
            <person name="Wang P."/>
            <person name="Xu L."/>
            <person name="Schmidt M.H."/>
            <person name="Jia X."/>
            <person name="Li D."/>
            <person name="Zhu A."/>
            <person name="Guo F."/>
            <person name="Chen W."/>
            <person name="Ni D."/>
            <person name="Usadel B."/>
            <person name="Fernie A.R."/>
            <person name="Wen W."/>
        </authorList>
    </citation>
    <scope>NUCLEOTIDE SEQUENCE [LARGE SCALE GENOMIC DNA]</scope>
    <source>
        <strain evidence="2">cv. G240</strain>
    </source>
</reference>
<dbReference type="EMBL" id="JACBKZ010000009">
    <property type="protein sequence ID" value="KAF5942567.1"/>
    <property type="molecule type" value="Genomic_DNA"/>
</dbReference>
<organism evidence="1 2">
    <name type="scientific">Camellia sinensis</name>
    <name type="common">Tea plant</name>
    <name type="synonym">Thea sinensis</name>
    <dbReference type="NCBI Taxonomy" id="4442"/>
    <lineage>
        <taxon>Eukaryota</taxon>
        <taxon>Viridiplantae</taxon>
        <taxon>Streptophyta</taxon>
        <taxon>Embryophyta</taxon>
        <taxon>Tracheophyta</taxon>
        <taxon>Spermatophyta</taxon>
        <taxon>Magnoliopsida</taxon>
        <taxon>eudicotyledons</taxon>
        <taxon>Gunneridae</taxon>
        <taxon>Pentapetalae</taxon>
        <taxon>asterids</taxon>
        <taxon>Ericales</taxon>
        <taxon>Theaceae</taxon>
        <taxon>Camellia</taxon>
    </lineage>
</organism>
<evidence type="ECO:0000313" key="1">
    <source>
        <dbReference type="EMBL" id="KAF5942567.1"/>
    </source>
</evidence>
<keyword evidence="2" id="KW-1185">Reference proteome</keyword>
<reference evidence="1 2" key="2">
    <citation type="submission" date="2020-07" db="EMBL/GenBank/DDBJ databases">
        <title>Genome assembly of wild tea tree DASZ reveals pedigree and selection history of tea varieties.</title>
        <authorList>
            <person name="Zhang W."/>
        </authorList>
    </citation>
    <scope>NUCLEOTIDE SEQUENCE [LARGE SCALE GENOMIC DNA]</scope>
    <source>
        <strain evidence="2">cv. G240</strain>
        <tissue evidence="1">Leaf</tissue>
    </source>
</reference>
<protein>
    <submittedName>
        <fullName evidence="1">Uncharacterized protein</fullName>
    </submittedName>
</protein>